<feature type="domain" description="KRIT N-terminal NPxY motif-rich region" evidence="1">
    <location>
        <begin position="21"/>
        <end position="92"/>
    </location>
</feature>
<dbReference type="Gene3D" id="3.30.70.2240">
    <property type="entry name" value="KRIT, N-terminal Nudix domain, NPxY motif-rich region"/>
    <property type="match status" value="1"/>
</dbReference>
<evidence type="ECO:0000313" key="2">
    <source>
        <dbReference type="EMBL" id="CAH1249194.1"/>
    </source>
</evidence>
<dbReference type="EMBL" id="OV696702">
    <property type="protein sequence ID" value="CAH1249194.1"/>
    <property type="molecule type" value="Genomic_DNA"/>
</dbReference>
<accession>A0A8J9Z7F4</accession>
<evidence type="ECO:0000259" key="1">
    <source>
        <dbReference type="Pfam" id="PF16705"/>
    </source>
</evidence>
<gene>
    <name evidence="2" type="primary">KRIT1</name>
    <name evidence="2" type="ORF">BLAG_LOCUS10387</name>
</gene>
<organism evidence="2 3">
    <name type="scientific">Branchiostoma lanceolatum</name>
    <name type="common">Common lancelet</name>
    <name type="synonym">Amphioxus lanceolatum</name>
    <dbReference type="NCBI Taxonomy" id="7740"/>
    <lineage>
        <taxon>Eukaryota</taxon>
        <taxon>Metazoa</taxon>
        <taxon>Chordata</taxon>
        <taxon>Cephalochordata</taxon>
        <taxon>Leptocardii</taxon>
        <taxon>Amphioxiformes</taxon>
        <taxon>Branchiostomatidae</taxon>
        <taxon>Branchiostoma</taxon>
    </lineage>
</organism>
<name>A0A8J9Z7F4_BRALA</name>
<sequence>MTSAMSVSAYIAVLRPKVKTSLSSSDYKAKWYEIILLEDKMGDPQRTVKGLLHMRIRGIRGGEDPNRQVLEYVYDATKKSSSKMQGLRGTNVHEQ</sequence>
<protein>
    <submittedName>
        <fullName evidence="2">KRIT1 protein</fullName>
    </submittedName>
</protein>
<evidence type="ECO:0000313" key="3">
    <source>
        <dbReference type="Proteomes" id="UP000838412"/>
    </source>
</evidence>
<keyword evidence="3" id="KW-1185">Reference proteome</keyword>
<dbReference type="InterPro" id="IPR032022">
    <property type="entry name" value="NUDIX"/>
</dbReference>
<dbReference type="AlphaFoldDB" id="A0A8J9Z7F4"/>
<dbReference type="Pfam" id="PF16705">
    <property type="entry name" value="NUDIX_5"/>
    <property type="match status" value="1"/>
</dbReference>
<dbReference type="Proteomes" id="UP000838412">
    <property type="component" value="Chromosome 17"/>
</dbReference>
<reference evidence="2" key="1">
    <citation type="submission" date="2022-01" db="EMBL/GenBank/DDBJ databases">
        <authorList>
            <person name="Braso-Vives M."/>
        </authorList>
    </citation>
    <scope>NUCLEOTIDE SEQUENCE</scope>
</reference>
<dbReference type="OrthoDB" id="194358at2759"/>
<dbReference type="InterPro" id="IPR043058">
    <property type="entry name" value="NUDIX_sf"/>
</dbReference>
<proteinExistence type="predicted"/>